<proteinExistence type="predicted"/>
<gene>
    <name evidence="5" type="ORF">LA521A_04630</name>
</gene>
<keyword evidence="1" id="KW-0805">Transcription regulation</keyword>
<accession>A0ABM8D9R4</accession>
<dbReference type="InterPro" id="IPR018060">
    <property type="entry name" value="HTH_AraC"/>
</dbReference>
<evidence type="ECO:0000256" key="1">
    <source>
        <dbReference type="ARBA" id="ARBA00023015"/>
    </source>
</evidence>
<evidence type="ECO:0000313" key="5">
    <source>
        <dbReference type="EMBL" id="BDU15262.1"/>
    </source>
</evidence>
<sequence length="235" mass="25264">MHAHTGFETRHDARDVLRTHRHDGAYAALVIDGSHLEASADGPIDCVPGTLVLHPRWHAHGNRFGRLGAKVVNLDLGGDLAGDALRVLRVHDAKEALAVFTRAPHRLSELIDACHAAPTPTLQPWQHAFLRELERGECDIASLANAAGVSLAHASRTFVASHGMPPQLLRRELRCRRALRLLAGGLPLAEIAATSGFADQAHLTRTLRAATGTPPSRLRQQIKSVQDAAGATALQ</sequence>
<feature type="domain" description="HTH araC/xylS-type" evidence="4">
    <location>
        <begin position="123"/>
        <end position="221"/>
    </location>
</feature>
<reference evidence="5 6" key="1">
    <citation type="journal article" date="2023" name="Int. J. Syst. Evol. Microbiol.">
        <title>Physiological and genomic analyses of cobalamin (vitamin B12)-auxotrophy of Lysobacter auxotrophicus sp. nov., a methionine-auxotrophic chitinolytic bacterium isolated from chitin-treated soil.</title>
        <authorList>
            <person name="Saito A."/>
            <person name="Dohra H."/>
            <person name="Hamada M."/>
            <person name="Moriuchi R."/>
            <person name="Kotsuchibashi Y."/>
            <person name="Mori K."/>
        </authorList>
    </citation>
    <scope>NUCLEOTIDE SEQUENCE [LARGE SCALE GENOMIC DNA]</scope>
    <source>
        <strain evidence="5 6">5-21a</strain>
    </source>
</reference>
<dbReference type="Proteomes" id="UP001317822">
    <property type="component" value="Chromosome"/>
</dbReference>
<dbReference type="RefSeq" id="WP_281780780.1">
    <property type="nucleotide sequence ID" value="NZ_AP027041.1"/>
</dbReference>
<evidence type="ECO:0000256" key="2">
    <source>
        <dbReference type="ARBA" id="ARBA00023125"/>
    </source>
</evidence>
<evidence type="ECO:0000313" key="6">
    <source>
        <dbReference type="Proteomes" id="UP001317822"/>
    </source>
</evidence>
<dbReference type="InterPro" id="IPR009057">
    <property type="entry name" value="Homeodomain-like_sf"/>
</dbReference>
<evidence type="ECO:0000256" key="3">
    <source>
        <dbReference type="ARBA" id="ARBA00023163"/>
    </source>
</evidence>
<dbReference type="PANTHER" id="PTHR46796:SF15">
    <property type="entry name" value="BLL1074 PROTEIN"/>
    <property type="match status" value="1"/>
</dbReference>
<dbReference type="InterPro" id="IPR050204">
    <property type="entry name" value="AraC_XylS_family_regulators"/>
</dbReference>
<dbReference type="EMBL" id="AP027041">
    <property type="protein sequence ID" value="BDU15262.1"/>
    <property type="molecule type" value="Genomic_DNA"/>
</dbReference>
<dbReference type="Pfam" id="PF12833">
    <property type="entry name" value="HTH_18"/>
    <property type="match status" value="1"/>
</dbReference>
<dbReference type="SMART" id="SM00342">
    <property type="entry name" value="HTH_ARAC"/>
    <property type="match status" value="1"/>
</dbReference>
<dbReference type="PANTHER" id="PTHR46796">
    <property type="entry name" value="HTH-TYPE TRANSCRIPTIONAL ACTIVATOR RHAS-RELATED"/>
    <property type="match status" value="1"/>
</dbReference>
<keyword evidence="6" id="KW-1185">Reference proteome</keyword>
<protein>
    <submittedName>
        <fullName evidence="5">AraC family transcriptional regulator</fullName>
    </submittedName>
</protein>
<dbReference type="PROSITE" id="PS01124">
    <property type="entry name" value="HTH_ARAC_FAMILY_2"/>
    <property type="match status" value="1"/>
</dbReference>
<dbReference type="Gene3D" id="1.10.10.60">
    <property type="entry name" value="Homeodomain-like"/>
    <property type="match status" value="1"/>
</dbReference>
<evidence type="ECO:0000259" key="4">
    <source>
        <dbReference type="PROSITE" id="PS01124"/>
    </source>
</evidence>
<organism evidence="5 6">
    <name type="scientific">Lysobacter auxotrophicus</name>
    <dbReference type="NCBI Taxonomy" id="2992573"/>
    <lineage>
        <taxon>Bacteria</taxon>
        <taxon>Pseudomonadati</taxon>
        <taxon>Pseudomonadota</taxon>
        <taxon>Gammaproteobacteria</taxon>
        <taxon>Lysobacterales</taxon>
        <taxon>Lysobacteraceae</taxon>
        <taxon>Lysobacter</taxon>
    </lineage>
</organism>
<name>A0ABM8D9R4_9GAMM</name>
<keyword evidence="3" id="KW-0804">Transcription</keyword>
<keyword evidence="2" id="KW-0238">DNA-binding</keyword>
<dbReference type="SUPFAM" id="SSF46689">
    <property type="entry name" value="Homeodomain-like"/>
    <property type="match status" value="1"/>
</dbReference>